<name>G9JMY4_9GAMA</name>
<dbReference type="GeneID" id="3416542"/>
<protein>
    <submittedName>
        <fullName evidence="2">JM157</fullName>
    </submittedName>
</protein>
<evidence type="ECO:0000313" key="1">
    <source>
        <dbReference type="EMBL" id="AEW87681.1"/>
    </source>
</evidence>
<evidence type="ECO:0000313" key="3">
    <source>
        <dbReference type="Proteomes" id="UP000124292"/>
    </source>
</evidence>
<proteinExistence type="predicted"/>
<evidence type="ECO:0000313" key="2">
    <source>
        <dbReference type="EMBL" id="AEW87851.1"/>
    </source>
</evidence>
<dbReference type="RefSeq" id="YP_238460.1">
    <property type="nucleotide sequence ID" value="NC_007016.1"/>
</dbReference>
<organism evidence="2 3">
    <name type="scientific">Macaca fuscata rhadinovirus</name>
    <dbReference type="NCBI Taxonomy" id="272551"/>
    <lineage>
        <taxon>Viruses</taxon>
        <taxon>Duplodnaviria</taxon>
        <taxon>Heunggongvirae</taxon>
        <taxon>Peploviricota</taxon>
        <taxon>Herviviricetes</taxon>
        <taxon>Herpesvirales</taxon>
        <taxon>Orthoherpesviridae</taxon>
        <taxon>Gammaherpesvirinae</taxon>
        <taxon>Rhadinovirus</taxon>
        <taxon>Rhadinovirus macacinegamma11</taxon>
        <taxon>macacine gammaherpesvirus 11</taxon>
    </lineage>
</organism>
<evidence type="ECO:0000313" key="4">
    <source>
        <dbReference type="Proteomes" id="UP000133219"/>
    </source>
</evidence>
<sequence length="86" mass="9510">MALRVGGNLFEKDLLPPGVKHRHRPCVFNHVGRNYINAAAGDARHGSVRSSNALCGGPRALYRVPWVRVNNSPQRSYRYLAKTGIA</sequence>
<reference evidence="3 4" key="1">
    <citation type="journal article" date="2013" name="J. Virol.">
        <title>Genomic characterization of Japanese macaque rhadinovirus, a novel herpesvirus isolated from a nonhuman primate with a spontaneous inflammatory demyelinating disease.</title>
        <authorList>
            <person name="Estep R.D."/>
            <person name="Hansen S.G."/>
            <person name="Rogers K.S."/>
            <person name="Axthelm M.K."/>
            <person name="Wong S.W."/>
        </authorList>
    </citation>
    <scope>NUCLEOTIDE SEQUENCE [LARGE SCALE GENOMIC DNA]</scope>
    <source>
        <strain evidence="2">12E2</strain>
        <strain evidence="1">3A1</strain>
    </source>
</reference>
<accession>G9JMY4</accession>
<dbReference type="EMBL" id="JN885136">
    <property type="protein sequence ID" value="AEW87681.1"/>
    <property type="molecule type" value="Genomic_DNA"/>
</dbReference>
<dbReference type="EMBL" id="JN885137">
    <property type="protein sequence ID" value="AEW87851.1"/>
    <property type="molecule type" value="Genomic_DNA"/>
</dbReference>
<gene>
    <name evidence="2" type="ORF">JM157</name>
</gene>
<dbReference type="Proteomes" id="UP000133219">
    <property type="component" value="Segment"/>
</dbReference>
<dbReference type="Proteomes" id="UP000124292">
    <property type="component" value="Genome"/>
</dbReference>
<dbReference type="KEGG" id="vg:3416542"/>